<dbReference type="InterPro" id="IPR036390">
    <property type="entry name" value="WH_DNA-bd_sf"/>
</dbReference>
<organism evidence="2 3">
    <name type="scientific">Nonomuraea glycinis</name>
    <dbReference type="NCBI Taxonomy" id="2047744"/>
    <lineage>
        <taxon>Bacteria</taxon>
        <taxon>Bacillati</taxon>
        <taxon>Actinomycetota</taxon>
        <taxon>Actinomycetes</taxon>
        <taxon>Streptosporangiales</taxon>
        <taxon>Streptosporangiaceae</taxon>
        <taxon>Nonomuraea</taxon>
    </lineage>
</organism>
<dbReference type="PANTHER" id="PTHR33169:SF14">
    <property type="entry name" value="TRANSCRIPTIONAL REGULATOR RV3488"/>
    <property type="match status" value="1"/>
</dbReference>
<dbReference type="InterPro" id="IPR052509">
    <property type="entry name" value="Metal_resp_DNA-bind_regulator"/>
</dbReference>
<dbReference type="RefSeq" id="WP_189140766.1">
    <property type="nucleotide sequence ID" value="NZ_BMNK01000008.1"/>
</dbReference>
<evidence type="ECO:0000313" key="3">
    <source>
        <dbReference type="Proteomes" id="UP000660745"/>
    </source>
</evidence>
<accession>A0A918A7Q8</accession>
<gene>
    <name evidence="2" type="ORF">GCM10012278_46030</name>
</gene>
<dbReference type="InterPro" id="IPR005149">
    <property type="entry name" value="Tscrpt_reg_PadR_N"/>
</dbReference>
<protein>
    <recommendedName>
        <fullName evidence="1">Transcription regulator PadR N-terminal domain-containing protein</fullName>
    </recommendedName>
</protein>
<sequence>MRFTTPTLLVLQAFLADPREKRYGFELVQVAGLEAGTLYPILMRLEEAGWLESSWEEVDPRAEGRPRRRYYRLTAVGEESARVALAARAARLRLGPLRQPAPGAA</sequence>
<feature type="domain" description="Transcription regulator PadR N-terminal" evidence="1">
    <location>
        <begin position="23"/>
        <end position="80"/>
    </location>
</feature>
<dbReference type="InterPro" id="IPR036388">
    <property type="entry name" value="WH-like_DNA-bd_sf"/>
</dbReference>
<evidence type="ECO:0000313" key="2">
    <source>
        <dbReference type="EMBL" id="GGP09666.1"/>
    </source>
</evidence>
<keyword evidence="3" id="KW-1185">Reference proteome</keyword>
<reference evidence="2" key="2">
    <citation type="submission" date="2020-09" db="EMBL/GenBank/DDBJ databases">
        <authorList>
            <person name="Sun Q."/>
            <person name="Zhou Y."/>
        </authorList>
    </citation>
    <scope>NUCLEOTIDE SEQUENCE</scope>
    <source>
        <strain evidence="2">CGMCC 4.7430</strain>
    </source>
</reference>
<dbReference type="Pfam" id="PF03551">
    <property type="entry name" value="PadR"/>
    <property type="match status" value="1"/>
</dbReference>
<dbReference type="SUPFAM" id="SSF46785">
    <property type="entry name" value="Winged helix' DNA-binding domain"/>
    <property type="match status" value="1"/>
</dbReference>
<evidence type="ECO:0000259" key="1">
    <source>
        <dbReference type="Pfam" id="PF03551"/>
    </source>
</evidence>
<dbReference type="Proteomes" id="UP000660745">
    <property type="component" value="Unassembled WGS sequence"/>
</dbReference>
<dbReference type="PANTHER" id="PTHR33169">
    <property type="entry name" value="PADR-FAMILY TRANSCRIPTIONAL REGULATOR"/>
    <property type="match status" value="1"/>
</dbReference>
<dbReference type="EMBL" id="BMNK01000008">
    <property type="protein sequence ID" value="GGP09666.1"/>
    <property type="molecule type" value="Genomic_DNA"/>
</dbReference>
<proteinExistence type="predicted"/>
<name>A0A918A7Q8_9ACTN</name>
<reference evidence="2" key="1">
    <citation type="journal article" date="2014" name="Int. J. Syst. Evol. Microbiol.">
        <title>Complete genome sequence of Corynebacterium casei LMG S-19264T (=DSM 44701T), isolated from a smear-ripened cheese.</title>
        <authorList>
            <consortium name="US DOE Joint Genome Institute (JGI-PGF)"/>
            <person name="Walter F."/>
            <person name="Albersmeier A."/>
            <person name="Kalinowski J."/>
            <person name="Ruckert C."/>
        </authorList>
    </citation>
    <scope>NUCLEOTIDE SEQUENCE</scope>
    <source>
        <strain evidence="2">CGMCC 4.7430</strain>
    </source>
</reference>
<comment type="caution">
    <text evidence="2">The sequence shown here is derived from an EMBL/GenBank/DDBJ whole genome shotgun (WGS) entry which is preliminary data.</text>
</comment>
<dbReference type="Gene3D" id="1.10.10.10">
    <property type="entry name" value="Winged helix-like DNA-binding domain superfamily/Winged helix DNA-binding domain"/>
    <property type="match status" value="1"/>
</dbReference>
<dbReference type="AlphaFoldDB" id="A0A918A7Q8"/>